<feature type="compositionally biased region" description="Basic and acidic residues" evidence="2">
    <location>
        <begin position="280"/>
        <end position="291"/>
    </location>
</feature>
<dbReference type="InterPro" id="IPR045351">
    <property type="entry name" value="DUF6531"/>
</dbReference>
<dbReference type="SUPFAM" id="SSF63829">
    <property type="entry name" value="Calcium-dependent phosphotriesterase"/>
    <property type="match status" value="1"/>
</dbReference>
<feature type="domain" description="DUF6531" evidence="3">
    <location>
        <begin position="334"/>
        <end position="404"/>
    </location>
</feature>
<dbReference type="InterPro" id="IPR050708">
    <property type="entry name" value="T6SS_VgrG/RHS"/>
</dbReference>
<dbReference type="SUPFAM" id="SSF140453">
    <property type="entry name" value="EsxAB dimer-like"/>
    <property type="match status" value="1"/>
</dbReference>
<dbReference type="EMBL" id="JAWLNX010000006">
    <property type="protein sequence ID" value="MEB3368020.1"/>
    <property type="molecule type" value="Genomic_DNA"/>
</dbReference>
<feature type="domain" description="Teneurin-like YD-shell" evidence="4">
    <location>
        <begin position="1065"/>
        <end position="1320"/>
    </location>
</feature>
<feature type="region of interest" description="Disordered" evidence="2">
    <location>
        <begin position="1396"/>
        <end position="1435"/>
    </location>
</feature>
<feature type="region of interest" description="Disordered" evidence="2">
    <location>
        <begin position="1533"/>
        <end position="1583"/>
    </location>
</feature>
<feature type="compositionally biased region" description="Polar residues" evidence="2">
    <location>
        <begin position="323"/>
        <end position="334"/>
    </location>
</feature>
<dbReference type="InterPro" id="IPR056823">
    <property type="entry name" value="TEN-like_YD-shell"/>
</dbReference>
<sequence>MTNPLVAQREDSTKSFSGVPILESVDETKKAIESGDWAAGVMGSVGTGLDALGMALDPFGAIFSAGVGWLIEHVGPVSDALDSLTGDPDQIKAHSETWKNVSAELEAINTEMKDLVKADTASWLGEAGDAYRKRSEDTANLIAAAKSAADGAAEGIGTAGEVVGAVRSLVRDIIAELVGHLISWALQVVCTLGIAMAWVVPQVVAEVAKVAAKIADITTKLVKAMKALSPLLKKLGDSFGETKKALDQIKKDNGKNDGPASTNAQSADDKSRGGQGGDSGKPEGTRDDGGKGDGAASTNSASTRGSRGGTRSIRDDNPDPHKNSNPAKHQSTSGDPVDVATGRMLLRQHDVSLTGVLPLVLSRTHVSGYRQGRHFGAAWASTVDQRLEVASDGIHFAVDDGTFLSYPMPGDEGPVFPVSGPRWPLHRAGDGGFVIANHELDQVWHFAATGTGDLPLRTVMDGNGNRVDIDRDADGTPTALRHSAGHQVIVRSQNGLVRALWLDDEADGVELVRYVYDSRGDLTEVYNSSGQPLRFEYDSAGRIVRWDDRNGMWYRYEFDAQGRCVSSTGKDGYLDCTFEYDTERRQTRTTDSLGQVTVFQLDERWRVVGYTDPLGNTTRAEWDEQGNLIARTDPLGRTTRFRYDDLGNVVALIHPDGSQVVTTFDEDRRPITITTEDGAVWQRQYDSRGRVAAEIDPGGGRTMYSYDEAGNLARITDALGNITRIESDVNGQPLTVTDPTGGVTRYAYDRFGRRTSVVDAAGDVTRYAWTVEGALRSRLDPDGRTWHWRRDAEGNLREAATAERSVRTEVGHFDLPASIVDANGSQIGYAYDTELRLVRVVNEHQQTWTYTYDAAGNLTAETDFDGRVTRYRYDAAGQLVERINAAGQSVRYRYDVRGRLVEHISGDTATHFAYDLIGRMRSARNDHAELHFDYEHTPAGKRMVETVNGRSVVSEYDQLGRRVLRRLPSGAESKWEYDQVGRPVALETAGRVIEFSFDRQGREIERHIGPGLVLRNQWDLRNRLCAQEVVNRATGQPVQHRSFGYSETGGLVGVTDKIAGTRRFDLDAAGRVVAVSGPNWQERYAYDTAGNLRHAEIPGGSPHAGPREYVGALVRRAGGTRYDHDVEGRVSGRHHVTSAGQIESWRYSWDADDRLVAVTTPDGSEWRYLYDPLGRRIAKQRLAADGVSVKELIEFTWDGTELVEQVHNGTNGMSWDRLPGADAPICQVERAFADAQRGWVDTNFYAIVTDLVGTPQELIDPNGHVAWHALNTVWGSDVRQAGTATTPLRFPGQYYDGETGLHYNFYRYYDPSVARYLSRDPLGMLAGPNARSYVPNPTTMSDPLGLFMCVQSEAEELADMAKRNNFPTGMAAALRPNGRNVNEVFYGFSGRGNHDIRFQGGRGGRGNYAENERLDNRRPNQNSDQPGTTILPDRAARPHPNLAQALENVPQNRRAPNAQHGGCAEMDALNQALHDGRGRPLTGNALQARLNDLQGSQVGVAGVGDGARQGRYFPPCTSCDHVLQQFGVKPSGYTNPGLLPRESNVNPLSSPPPASGGNAAGASAPPPSSGPSGQSWANIARGR</sequence>
<dbReference type="PANTHER" id="PTHR32305">
    <property type="match status" value="1"/>
</dbReference>
<protein>
    <submittedName>
        <fullName evidence="5">RHS repeat-associated core domain-containing protein</fullName>
    </submittedName>
</protein>
<dbReference type="NCBIfam" id="TIGR01643">
    <property type="entry name" value="YD_repeat_2x"/>
    <property type="match status" value="9"/>
</dbReference>
<feature type="compositionally biased region" description="Polar residues" evidence="2">
    <location>
        <begin position="1419"/>
        <end position="1428"/>
    </location>
</feature>
<dbReference type="InterPro" id="IPR006530">
    <property type="entry name" value="YD"/>
</dbReference>
<feature type="domain" description="Teneurin-like YD-shell" evidence="4">
    <location>
        <begin position="824"/>
        <end position="949"/>
    </location>
</feature>
<dbReference type="Pfam" id="PF25023">
    <property type="entry name" value="TEN_YD-shell"/>
    <property type="match status" value="2"/>
</dbReference>
<evidence type="ECO:0000313" key="6">
    <source>
        <dbReference type="Proteomes" id="UP001327093"/>
    </source>
</evidence>
<comment type="caution">
    <text evidence="5">The sequence shown here is derived from an EMBL/GenBank/DDBJ whole genome shotgun (WGS) entry which is preliminary data.</text>
</comment>
<dbReference type="Pfam" id="PF14431">
    <property type="entry name" value="YwqJ-deaminase"/>
    <property type="match status" value="1"/>
</dbReference>
<dbReference type="NCBIfam" id="TIGR03696">
    <property type="entry name" value="Rhs_assc_core"/>
    <property type="match status" value="1"/>
</dbReference>
<evidence type="ECO:0000256" key="1">
    <source>
        <dbReference type="ARBA" id="ARBA00022737"/>
    </source>
</evidence>
<evidence type="ECO:0000259" key="4">
    <source>
        <dbReference type="Pfam" id="PF25023"/>
    </source>
</evidence>
<dbReference type="PANTHER" id="PTHR32305:SF15">
    <property type="entry name" value="PROTEIN RHSA-RELATED"/>
    <property type="match status" value="1"/>
</dbReference>
<dbReference type="Gene3D" id="2.180.10.10">
    <property type="entry name" value="RHS repeat-associated core"/>
    <property type="match status" value="2"/>
</dbReference>
<proteinExistence type="predicted"/>
<feature type="region of interest" description="Disordered" evidence="2">
    <location>
        <begin position="249"/>
        <end position="338"/>
    </location>
</feature>
<dbReference type="Pfam" id="PF20148">
    <property type="entry name" value="DUF6531"/>
    <property type="match status" value="1"/>
</dbReference>
<dbReference type="InterPro" id="IPR036689">
    <property type="entry name" value="ESAT-6-like_sf"/>
</dbReference>
<organism evidence="5 6">
    <name type="scientific">Saccharopolyspora mangrovi</name>
    <dbReference type="NCBI Taxonomy" id="3082379"/>
    <lineage>
        <taxon>Bacteria</taxon>
        <taxon>Bacillati</taxon>
        <taxon>Actinomycetota</taxon>
        <taxon>Actinomycetes</taxon>
        <taxon>Pseudonocardiales</taxon>
        <taxon>Pseudonocardiaceae</taxon>
        <taxon>Saccharopolyspora</taxon>
    </lineage>
</organism>
<dbReference type="InterPro" id="IPR022385">
    <property type="entry name" value="Rhs_assc_core"/>
</dbReference>
<dbReference type="InterPro" id="IPR025968">
    <property type="entry name" value="YwqJ_deaminase"/>
</dbReference>
<dbReference type="Pfam" id="PF05593">
    <property type="entry name" value="RHS_repeat"/>
    <property type="match status" value="4"/>
</dbReference>
<accession>A0ABU6A911</accession>
<dbReference type="InterPro" id="IPR031325">
    <property type="entry name" value="RHS_repeat"/>
</dbReference>
<keyword evidence="6" id="KW-1185">Reference proteome</keyword>
<evidence type="ECO:0000259" key="3">
    <source>
        <dbReference type="Pfam" id="PF20148"/>
    </source>
</evidence>
<feature type="compositionally biased region" description="Basic and acidic residues" evidence="2">
    <location>
        <begin position="312"/>
        <end position="322"/>
    </location>
</feature>
<gene>
    <name evidence="5" type="ORF">R4I43_11450</name>
</gene>
<dbReference type="Gene3D" id="3.90.930.1">
    <property type="match status" value="1"/>
</dbReference>
<dbReference type="RefSeq" id="WP_324265554.1">
    <property type="nucleotide sequence ID" value="NZ_JAWLNX010000006.1"/>
</dbReference>
<reference evidence="5 6" key="1">
    <citation type="submission" date="2023-10" db="EMBL/GenBank/DDBJ databases">
        <title>Saccharopolyspora sp. nov., isolated from mangrove soil.</title>
        <authorList>
            <person name="Lu Y."/>
            <person name="Liu W."/>
        </authorList>
    </citation>
    <scope>NUCLEOTIDE SEQUENCE [LARGE SCALE GENOMIC DNA]</scope>
    <source>
        <strain evidence="5 6">S2-29</strain>
    </source>
</reference>
<name>A0ABU6A911_9PSEU</name>
<dbReference type="Proteomes" id="UP001327093">
    <property type="component" value="Unassembled WGS sequence"/>
</dbReference>
<keyword evidence="1" id="KW-0677">Repeat</keyword>
<feature type="compositionally biased region" description="Low complexity" evidence="2">
    <location>
        <begin position="294"/>
        <end position="311"/>
    </location>
</feature>
<evidence type="ECO:0000313" key="5">
    <source>
        <dbReference type="EMBL" id="MEB3368020.1"/>
    </source>
</evidence>
<evidence type="ECO:0000256" key="2">
    <source>
        <dbReference type="SAM" id="MobiDB-lite"/>
    </source>
</evidence>